<dbReference type="Gene3D" id="3.40.50.11270">
    <property type="match status" value="1"/>
</dbReference>
<evidence type="ECO:0000313" key="10">
    <source>
        <dbReference type="EMBL" id="MBC5580330.1"/>
    </source>
</evidence>
<dbReference type="CDD" id="cd13944">
    <property type="entry name" value="lytB_ispH"/>
    <property type="match status" value="1"/>
</dbReference>
<feature type="binding site" evidence="8">
    <location>
        <position position="73"/>
    </location>
    <ligand>
        <name>(2E)-4-hydroxy-3-methylbut-2-enyl diphosphate</name>
        <dbReference type="ChEBI" id="CHEBI:128753"/>
    </ligand>
</feature>
<dbReference type="GO" id="GO:0051745">
    <property type="term" value="F:4-hydroxy-3-methylbut-2-enyl diphosphate reductase activity"/>
    <property type="evidence" value="ECO:0007669"/>
    <property type="project" value="UniProtKB-UniRule"/>
</dbReference>
<comment type="caution">
    <text evidence="10">The sequence shown here is derived from an EMBL/GenBank/DDBJ whole genome shotgun (WGS) entry which is preliminary data.</text>
</comment>
<evidence type="ECO:0000256" key="5">
    <source>
        <dbReference type="ARBA" id="ARBA00023004"/>
    </source>
</evidence>
<dbReference type="Gene3D" id="3.40.1010.20">
    <property type="entry name" value="4-hydroxy-3-methylbut-2-enyl diphosphate reductase, catalytic domain"/>
    <property type="match status" value="2"/>
</dbReference>
<feature type="binding site" evidence="8">
    <location>
        <position position="123"/>
    </location>
    <ligand>
        <name>dimethylallyl diphosphate</name>
        <dbReference type="ChEBI" id="CHEBI:57623"/>
    </ligand>
</feature>
<dbReference type="SUPFAM" id="SSF50249">
    <property type="entry name" value="Nucleic acid-binding proteins"/>
    <property type="match status" value="4"/>
</dbReference>
<feature type="binding site" evidence="8">
    <location>
        <position position="95"/>
    </location>
    <ligand>
        <name>[4Fe-4S] cluster</name>
        <dbReference type="ChEBI" id="CHEBI:49883"/>
    </ligand>
</feature>
<dbReference type="Proteomes" id="UP000659630">
    <property type="component" value="Unassembled WGS sequence"/>
</dbReference>
<keyword evidence="6 8" id="KW-0411">Iron-sulfur</keyword>
<feature type="binding site" evidence="8">
    <location>
        <position position="221"/>
    </location>
    <ligand>
        <name>(2E)-4-hydroxy-3-methylbut-2-enyl diphosphate</name>
        <dbReference type="ChEBI" id="CHEBI:128753"/>
    </ligand>
</feature>
<keyword evidence="5 8" id="KW-0408">Iron</keyword>
<keyword evidence="7" id="KW-0687">Ribonucleoprotein</keyword>
<evidence type="ECO:0000256" key="4">
    <source>
        <dbReference type="ARBA" id="ARBA00022980"/>
    </source>
</evidence>
<feature type="binding site" evidence="8">
    <location>
        <position position="123"/>
    </location>
    <ligand>
        <name>isopentenyl diphosphate</name>
        <dbReference type="ChEBI" id="CHEBI:128769"/>
    </ligand>
</feature>
<keyword evidence="4 10" id="KW-0689">Ribosomal protein</keyword>
<evidence type="ECO:0000256" key="1">
    <source>
        <dbReference type="ARBA" id="ARBA00006767"/>
    </source>
</evidence>
<feature type="domain" description="S1 motif" evidence="9">
    <location>
        <begin position="559"/>
        <end position="628"/>
    </location>
</feature>
<evidence type="ECO:0000256" key="8">
    <source>
        <dbReference type="HAMAP-Rule" id="MF_00191"/>
    </source>
</evidence>
<dbReference type="InterPro" id="IPR035104">
    <property type="entry name" value="Ribosomal_protein_S1-like"/>
</dbReference>
<feature type="binding site" evidence="8">
    <location>
        <position position="223"/>
    </location>
    <ligand>
        <name>dimethylallyl diphosphate</name>
        <dbReference type="ChEBI" id="CHEBI:57623"/>
    </ligand>
</feature>
<feature type="binding site" evidence="8">
    <location>
        <position position="123"/>
    </location>
    <ligand>
        <name>(2E)-4-hydroxy-3-methylbut-2-enyl diphosphate</name>
        <dbReference type="ChEBI" id="CHEBI:128753"/>
    </ligand>
</feature>
<name>A0A923I4T0_9FIRM</name>
<dbReference type="GO" id="GO:0046872">
    <property type="term" value="F:metal ion binding"/>
    <property type="evidence" value="ECO:0007669"/>
    <property type="project" value="UniProtKB-KW"/>
</dbReference>
<dbReference type="GO" id="GO:0019288">
    <property type="term" value="P:isopentenyl diphosphate biosynthetic process, methylerythritol 4-phosphate pathway"/>
    <property type="evidence" value="ECO:0007669"/>
    <property type="project" value="UniProtKB-UniRule"/>
</dbReference>
<feature type="binding site" evidence="8">
    <location>
        <position position="221"/>
    </location>
    <ligand>
        <name>dimethylallyl diphosphate</name>
        <dbReference type="ChEBI" id="CHEBI:57623"/>
    </ligand>
</feature>
<comment type="cofactor">
    <cofactor evidence="8">
        <name>[4Fe-4S] cluster</name>
        <dbReference type="ChEBI" id="CHEBI:49883"/>
    </cofactor>
    <text evidence="8">Binds 1 [4Fe-4S] cluster per subunit.</text>
</comment>
<dbReference type="FunFam" id="2.40.50.140:FF:000051">
    <property type="entry name" value="RNA-binding transcriptional accessory protein"/>
    <property type="match status" value="1"/>
</dbReference>
<feature type="binding site" evidence="8">
    <location>
        <position position="223"/>
    </location>
    <ligand>
        <name>isopentenyl diphosphate</name>
        <dbReference type="ChEBI" id="CHEBI:128769"/>
    </ligand>
</feature>
<dbReference type="EMBL" id="JACONZ010000001">
    <property type="protein sequence ID" value="MBC5580330.1"/>
    <property type="molecule type" value="Genomic_DNA"/>
</dbReference>
<evidence type="ECO:0000259" key="9">
    <source>
        <dbReference type="PROSITE" id="PS50126"/>
    </source>
</evidence>
<evidence type="ECO:0000313" key="11">
    <source>
        <dbReference type="Proteomes" id="UP000659630"/>
    </source>
</evidence>
<dbReference type="GO" id="GO:0005840">
    <property type="term" value="C:ribosome"/>
    <property type="evidence" value="ECO:0007669"/>
    <property type="project" value="UniProtKB-KW"/>
</dbReference>
<gene>
    <name evidence="8" type="primary">ispH</name>
    <name evidence="10" type="ORF">H8S23_02310</name>
</gene>
<dbReference type="GO" id="GO:0003735">
    <property type="term" value="F:structural constituent of ribosome"/>
    <property type="evidence" value="ECO:0007669"/>
    <property type="project" value="TreeGrafter"/>
</dbReference>
<evidence type="ECO:0000256" key="7">
    <source>
        <dbReference type="ARBA" id="ARBA00023274"/>
    </source>
</evidence>
<feature type="binding site" evidence="8">
    <location>
        <position position="73"/>
    </location>
    <ligand>
        <name>dimethylallyl diphosphate</name>
        <dbReference type="ChEBI" id="CHEBI:57623"/>
    </ligand>
</feature>
<feature type="binding site" evidence="8">
    <location>
        <position position="222"/>
    </location>
    <ligand>
        <name>dimethylallyl diphosphate</name>
        <dbReference type="ChEBI" id="CHEBI:57623"/>
    </ligand>
</feature>
<evidence type="ECO:0000256" key="6">
    <source>
        <dbReference type="ARBA" id="ARBA00023014"/>
    </source>
</evidence>
<feature type="binding site" evidence="8">
    <location>
        <position position="73"/>
    </location>
    <ligand>
        <name>isopentenyl diphosphate</name>
        <dbReference type="ChEBI" id="CHEBI:128769"/>
    </ligand>
</feature>
<dbReference type="GO" id="GO:0051539">
    <property type="term" value="F:4 iron, 4 sulfur cluster binding"/>
    <property type="evidence" value="ECO:0007669"/>
    <property type="project" value="UniProtKB-UniRule"/>
</dbReference>
<dbReference type="SMART" id="SM00316">
    <property type="entry name" value="S1"/>
    <property type="match status" value="4"/>
</dbReference>
<feature type="binding site" evidence="8">
    <location>
        <position position="264"/>
    </location>
    <ligand>
        <name>isopentenyl diphosphate</name>
        <dbReference type="ChEBI" id="CHEBI:128769"/>
    </ligand>
</feature>
<dbReference type="PANTHER" id="PTHR10724">
    <property type="entry name" value="30S RIBOSOMAL PROTEIN S1"/>
    <property type="match status" value="1"/>
</dbReference>
<dbReference type="CDD" id="cd05688">
    <property type="entry name" value="S1_RPS1_repeat_ec3"/>
    <property type="match status" value="1"/>
</dbReference>
<dbReference type="CDD" id="cd04472">
    <property type="entry name" value="S1_PNPase"/>
    <property type="match status" value="1"/>
</dbReference>
<dbReference type="Gene3D" id="2.40.50.140">
    <property type="entry name" value="Nucleic acid-binding proteins"/>
    <property type="match status" value="3"/>
</dbReference>
<dbReference type="RefSeq" id="WP_186886692.1">
    <property type="nucleotide sequence ID" value="NZ_JACONZ010000001.1"/>
</dbReference>
<feature type="binding site" evidence="8">
    <location>
        <position position="193"/>
    </location>
    <ligand>
        <name>[4Fe-4S] cluster</name>
        <dbReference type="ChEBI" id="CHEBI:49883"/>
    </ligand>
</feature>
<dbReference type="InterPro" id="IPR050437">
    <property type="entry name" value="Ribos_protein_bS1-like"/>
</dbReference>
<comment type="catalytic activity">
    <reaction evidence="8">
        <text>dimethylallyl diphosphate + 2 oxidized [2Fe-2S]-[ferredoxin] + H2O = (2E)-4-hydroxy-3-methylbut-2-enyl diphosphate + 2 reduced [2Fe-2S]-[ferredoxin] + 2 H(+)</text>
        <dbReference type="Rhea" id="RHEA:24825"/>
        <dbReference type="Rhea" id="RHEA-COMP:10000"/>
        <dbReference type="Rhea" id="RHEA-COMP:10001"/>
        <dbReference type="ChEBI" id="CHEBI:15377"/>
        <dbReference type="ChEBI" id="CHEBI:15378"/>
        <dbReference type="ChEBI" id="CHEBI:33737"/>
        <dbReference type="ChEBI" id="CHEBI:33738"/>
        <dbReference type="ChEBI" id="CHEBI:57623"/>
        <dbReference type="ChEBI" id="CHEBI:128753"/>
        <dbReference type="EC" id="1.17.7.4"/>
    </reaction>
</comment>
<dbReference type="CDD" id="cd04465">
    <property type="entry name" value="S1_RPS1_repeat_ec2_hs2"/>
    <property type="match status" value="1"/>
</dbReference>
<sequence length="649" mass="70047">MEIIRAETAGFCFGVDRAVRMTEQLAREGHKVATLGPLIHNPQCVAALEAQGVVTADSVESVPAGYEVVIRSHGVGEDVYAALAARGAEVHDATCPFVAKIQRIAAQAGRVGAVLLIAGDEDHPEVQGIVGHACGEVRVFAGLEALEACSTPEIREKPAFVVAQTTFEVTKWLESTKFIKKVYTSPRIFDTICSATWARQQEAEELARRCDLMVVIGGRHSSNTQKLVRVAGRYCRTLAVETAAEITAGDFAGVRRAGVTAGASTPSSIIEEVLNKMSEVVQNEEMSFEEMIDQSLKPVFNGKVVTGIVTGISPSEITVDIGTKQTGFVAASEWSDDPTVKLEDAVKKGDELELVVIKVNDQEGTVALSKKRFEAKAGQAEVEKAAEEGTILEATVSEAVKGGLVAYVKGVKVFIPASQASLRRGEDLTGLVKQKTRIKIIECSGRRVIGSIRAVLSEELEAKKEAFWAEAEEGKQYDGVVKNLTDYGAFVDIGGVDGLVHISELSWDRIKHPSEVVKVGDQIEVYIKSLDRENGKVSLGYKKAEDNPWERLRSEFPLGSVFKAPVVSITKFGAFVRVLPGIDGLVHISEISNERVEKVSDVLKVGDEVEVKLIEADFEKHRVGLSMKALLDDAPAGDDEFVATSGDVE</sequence>
<dbReference type="InterPro" id="IPR012340">
    <property type="entry name" value="NA-bd_OB-fold"/>
</dbReference>
<dbReference type="GO" id="GO:0003729">
    <property type="term" value="F:mRNA binding"/>
    <property type="evidence" value="ECO:0007669"/>
    <property type="project" value="UniProtKB-ARBA"/>
</dbReference>
<reference evidence="10" key="1">
    <citation type="submission" date="2020-08" db="EMBL/GenBank/DDBJ databases">
        <title>Genome public.</title>
        <authorList>
            <person name="Liu C."/>
            <person name="Sun Q."/>
        </authorList>
    </citation>
    <scope>NUCLEOTIDE SEQUENCE</scope>
    <source>
        <strain evidence="10">BX8</strain>
    </source>
</reference>
<feature type="binding site" evidence="8">
    <location>
        <position position="40"/>
    </location>
    <ligand>
        <name>dimethylallyl diphosphate</name>
        <dbReference type="ChEBI" id="CHEBI:57623"/>
    </ligand>
</feature>
<comment type="function">
    <text evidence="8">Catalyzes the conversion of 1-hydroxy-2-methyl-2-(E)-butenyl 4-diphosphate (HMBPP) into a mixture of isopentenyl diphosphate (IPP) and dimethylallyl diphosphate (DMAPP). Acts in the terminal step of the DOXP/MEP pathway for isoprenoid precursor biosynthesis.</text>
</comment>
<dbReference type="GO" id="GO:0005737">
    <property type="term" value="C:cytoplasm"/>
    <property type="evidence" value="ECO:0007669"/>
    <property type="project" value="UniProtKB-ARBA"/>
</dbReference>
<dbReference type="PRINTS" id="PR00681">
    <property type="entry name" value="RIBOSOMALS1"/>
</dbReference>
<accession>A0A923I4T0</accession>
<feature type="binding site" evidence="8">
    <location>
        <position position="264"/>
    </location>
    <ligand>
        <name>(2E)-4-hydroxy-3-methylbut-2-enyl diphosphate</name>
        <dbReference type="ChEBI" id="CHEBI:128753"/>
    </ligand>
</feature>
<dbReference type="NCBIfam" id="TIGR00216">
    <property type="entry name" value="ispH_lytB"/>
    <property type="match status" value="1"/>
</dbReference>
<keyword evidence="8" id="KW-0414">Isoprene biosynthesis</keyword>
<evidence type="ECO:0000256" key="3">
    <source>
        <dbReference type="ARBA" id="ARBA00022723"/>
    </source>
</evidence>
<dbReference type="HAMAP" id="MF_00191">
    <property type="entry name" value="IspH"/>
    <property type="match status" value="1"/>
</dbReference>
<dbReference type="GO" id="GO:0050992">
    <property type="term" value="P:dimethylallyl diphosphate biosynthetic process"/>
    <property type="evidence" value="ECO:0007669"/>
    <property type="project" value="UniProtKB-UniRule"/>
</dbReference>
<dbReference type="Pfam" id="PF02401">
    <property type="entry name" value="LYTB"/>
    <property type="match status" value="1"/>
</dbReference>
<feature type="domain" description="S1 motif" evidence="9">
    <location>
        <begin position="302"/>
        <end position="371"/>
    </location>
</feature>
<comment type="pathway">
    <text evidence="8">Isoprenoid biosynthesis; dimethylallyl diphosphate biosynthesis; dimethylallyl diphosphate from (2E)-4-hydroxy-3-methylbutenyl diphosphate: step 1/1.</text>
</comment>
<feature type="binding site" evidence="8">
    <location>
        <position position="222"/>
    </location>
    <ligand>
        <name>isopentenyl diphosphate</name>
        <dbReference type="ChEBI" id="CHEBI:128769"/>
    </ligand>
</feature>
<evidence type="ECO:0000256" key="2">
    <source>
        <dbReference type="ARBA" id="ARBA00022485"/>
    </source>
</evidence>
<feature type="binding site" evidence="8">
    <location>
        <position position="264"/>
    </location>
    <ligand>
        <name>dimethylallyl diphosphate</name>
        <dbReference type="ChEBI" id="CHEBI:57623"/>
    </ligand>
</feature>
<dbReference type="AlphaFoldDB" id="A0A923I4T0"/>
<feature type="domain" description="S1 motif" evidence="9">
    <location>
        <begin position="474"/>
        <end position="542"/>
    </location>
</feature>
<feature type="active site" description="Proton donor" evidence="8">
    <location>
        <position position="125"/>
    </location>
</feature>
<feature type="binding site" evidence="8">
    <location>
        <position position="222"/>
    </location>
    <ligand>
        <name>(2E)-4-hydroxy-3-methylbut-2-enyl diphosphate</name>
        <dbReference type="ChEBI" id="CHEBI:128753"/>
    </ligand>
</feature>
<dbReference type="InterPro" id="IPR003029">
    <property type="entry name" value="S1_domain"/>
</dbReference>
<dbReference type="EC" id="1.17.7.4" evidence="8"/>
<dbReference type="GO" id="GO:0006412">
    <property type="term" value="P:translation"/>
    <property type="evidence" value="ECO:0007669"/>
    <property type="project" value="TreeGrafter"/>
</dbReference>
<comment type="pathway">
    <text evidence="8">Isoprenoid biosynthesis; isopentenyl diphosphate biosynthesis via DXP pathway; isopentenyl diphosphate from 1-deoxy-D-xylulose 5-phosphate: step 6/6.</text>
</comment>
<dbReference type="InterPro" id="IPR003451">
    <property type="entry name" value="LytB/IspH"/>
</dbReference>
<feature type="binding site" evidence="8">
    <location>
        <position position="40"/>
    </location>
    <ligand>
        <name>(2E)-4-hydroxy-3-methylbut-2-enyl diphosphate</name>
        <dbReference type="ChEBI" id="CHEBI:128753"/>
    </ligand>
</feature>
<proteinExistence type="inferred from homology"/>
<comment type="catalytic activity">
    <reaction evidence="8">
        <text>isopentenyl diphosphate + 2 oxidized [2Fe-2S]-[ferredoxin] + H2O = (2E)-4-hydroxy-3-methylbut-2-enyl diphosphate + 2 reduced [2Fe-2S]-[ferredoxin] + 2 H(+)</text>
        <dbReference type="Rhea" id="RHEA:24488"/>
        <dbReference type="Rhea" id="RHEA-COMP:10000"/>
        <dbReference type="Rhea" id="RHEA-COMP:10001"/>
        <dbReference type="ChEBI" id="CHEBI:15377"/>
        <dbReference type="ChEBI" id="CHEBI:15378"/>
        <dbReference type="ChEBI" id="CHEBI:33737"/>
        <dbReference type="ChEBI" id="CHEBI:33738"/>
        <dbReference type="ChEBI" id="CHEBI:128753"/>
        <dbReference type="ChEBI" id="CHEBI:128769"/>
        <dbReference type="EC" id="1.17.7.4"/>
    </reaction>
</comment>
<feature type="binding site" evidence="8">
    <location>
        <position position="165"/>
    </location>
    <ligand>
        <name>(2E)-4-hydroxy-3-methylbut-2-enyl diphosphate</name>
        <dbReference type="ChEBI" id="CHEBI:128753"/>
    </ligand>
</feature>
<feature type="binding site" evidence="8">
    <location>
        <position position="12"/>
    </location>
    <ligand>
        <name>[4Fe-4S] cluster</name>
        <dbReference type="ChEBI" id="CHEBI:49883"/>
    </ligand>
</feature>
<feature type="binding site" evidence="8">
    <location>
        <position position="221"/>
    </location>
    <ligand>
        <name>isopentenyl diphosphate</name>
        <dbReference type="ChEBI" id="CHEBI:128769"/>
    </ligand>
</feature>
<feature type="binding site" evidence="8">
    <location>
        <position position="223"/>
    </location>
    <ligand>
        <name>(2E)-4-hydroxy-3-methylbut-2-enyl diphosphate</name>
        <dbReference type="ChEBI" id="CHEBI:128753"/>
    </ligand>
</feature>
<feature type="binding site" evidence="8">
    <location>
        <position position="40"/>
    </location>
    <ligand>
        <name>isopentenyl diphosphate</name>
        <dbReference type="ChEBI" id="CHEBI:128769"/>
    </ligand>
</feature>
<comment type="similarity">
    <text evidence="1">Belongs to the bacterial ribosomal protein bS1 family.</text>
</comment>
<keyword evidence="8 10" id="KW-0560">Oxidoreductase</keyword>
<protein>
    <recommendedName>
        <fullName evidence="8">4-hydroxy-3-methylbut-2-enyl diphosphate reductase</fullName>
        <shortName evidence="8">HMBPP reductase</shortName>
        <ecNumber evidence="8">1.17.7.4</ecNumber>
    </recommendedName>
</protein>
<dbReference type="NCBIfam" id="NF005208">
    <property type="entry name" value="PRK06676.1"/>
    <property type="match status" value="1"/>
</dbReference>
<dbReference type="PROSITE" id="PS50126">
    <property type="entry name" value="S1"/>
    <property type="match status" value="4"/>
</dbReference>
<dbReference type="PANTHER" id="PTHR10724:SF7">
    <property type="entry name" value="SMALL RIBOSOMAL SUBUNIT PROTEIN BS1C"/>
    <property type="match status" value="1"/>
</dbReference>
<feature type="domain" description="S1 motif" evidence="9">
    <location>
        <begin position="389"/>
        <end position="453"/>
    </location>
</feature>
<dbReference type="NCBIfam" id="NF000907">
    <property type="entry name" value="PRK00087.1"/>
    <property type="match status" value="1"/>
</dbReference>
<keyword evidence="11" id="KW-1185">Reference proteome</keyword>
<dbReference type="GO" id="GO:0016114">
    <property type="term" value="P:terpenoid biosynthetic process"/>
    <property type="evidence" value="ECO:0007669"/>
    <property type="project" value="UniProtKB-UniRule"/>
</dbReference>
<keyword evidence="3 8" id="KW-0479">Metal-binding</keyword>
<dbReference type="CDD" id="cd05687">
    <property type="entry name" value="S1_RPS1_repeat_ec1_hs1"/>
    <property type="match status" value="1"/>
</dbReference>
<organism evidence="10 11">
    <name type="scientific">Anaerofilum hominis</name>
    <dbReference type="NCBI Taxonomy" id="2763016"/>
    <lineage>
        <taxon>Bacteria</taxon>
        <taxon>Bacillati</taxon>
        <taxon>Bacillota</taxon>
        <taxon>Clostridia</taxon>
        <taxon>Eubacteriales</taxon>
        <taxon>Oscillospiraceae</taxon>
        <taxon>Anaerofilum</taxon>
    </lineage>
</organism>
<comment type="similarity">
    <text evidence="8">Belongs to the IspH family.</text>
</comment>
<keyword evidence="2 8" id="KW-0004">4Fe-4S</keyword>
<dbReference type="Pfam" id="PF00575">
    <property type="entry name" value="S1"/>
    <property type="match status" value="4"/>
</dbReference>